<dbReference type="PANTHER" id="PTHR23511">
    <property type="entry name" value="SYNAPTIC VESICLE GLYCOPROTEIN 2"/>
    <property type="match status" value="1"/>
</dbReference>
<evidence type="ECO:0000256" key="1">
    <source>
        <dbReference type="ARBA" id="ARBA00004141"/>
    </source>
</evidence>
<evidence type="ECO:0000256" key="3">
    <source>
        <dbReference type="ARBA" id="ARBA00022692"/>
    </source>
</evidence>
<organism evidence="7 8">
    <name type="scientific">Ranatra chinensis</name>
    <dbReference type="NCBI Taxonomy" id="642074"/>
    <lineage>
        <taxon>Eukaryota</taxon>
        <taxon>Metazoa</taxon>
        <taxon>Ecdysozoa</taxon>
        <taxon>Arthropoda</taxon>
        <taxon>Hexapoda</taxon>
        <taxon>Insecta</taxon>
        <taxon>Pterygota</taxon>
        <taxon>Neoptera</taxon>
        <taxon>Paraneoptera</taxon>
        <taxon>Hemiptera</taxon>
        <taxon>Heteroptera</taxon>
        <taxon>Panheteroptera</taxon>
        <taxon>Nepomorpha</taxon>
        <taxon>Nepidae</taxon>
        <taxon>Ranatrinae</taxon>
        <taxon>Ranatra</taxon>
    </lineage>
</organism>
<keyword evidence="2" id="KW-0813">Transport</keyword>
<keyword evidence="5 6" id="KW-0472">Membrane</keyword>
<reference evidence="7 8" key="1">
    <citation type="submission" date="2024-07" db="EMBL/GenBank/DDBJ databases">
        <title>Chromosome-level genome assembly of the water stick insect Ranatra chinensis (Heteroptera: Nepidae).</title>
        <authorList>
            <person name="Liu X."/>
        </authorList>
    </citation>
    <scope>NUCLEOTIDE SEQUENCE [LARGE SCALE GENOMIC DNA]</scope>
    <source>
        <strain evidence="7">Cailab_2021Rc</strain>
        <tissue evidence="7">Muscle</tissue>
    </source>
</reference>
<keyword evidence="8" id="KW-1185">Reference proteome</keyword>
<accession>A0ABD0YLY0</accession>
<dbReference type="PANTHER" id="PTHR23511:SF35">
    <property type="entry name" value="MAJOR FACILITATOR SUPERFAMILY (MFS) PROFILE DOMAIN-CONTAINING PROTEIN"/>
    <property type="match status" value="1"/>
</dbReference>
<feature type="transmembrane region" description="Helical" evidence="6">
    <location>
        <begin position="227"/>
        <end position="247"/>
    </location>
</feature>
<sequence length="254" mass="27249">MASKRRNMFHKNKTQETTENGRYNSVMLWFPDTVNQMSAYAGNHPAYGVTLCQVLAHGSEPIIEGGEQPVFWNNATRETFLMANGSRYAYNTEDSSETEACVAQVDAVTFVSNITVGILQLTAFLATNPVVAIFGRKIVLGCLLLIPGVCCFLIANVADIMYLSIALMTSLAVLISSTVPIILSIIVDLFPTNIRSMATSVAMICGRLGAAAGGQIFGIYQQTHCTAAFNTVGVVLICIAGVVVSTVPNERKPA</sequence>
<dbReference type="AlphaFoldDB" id="A0ABD0YLY0"/>
<dbReference type="Proteomes" id="UP001558652">
    <property type="component" value="Unassembled WGS sequence"/>
</dbReference>
<dbReference type="Gene3D" id="1.20.1250.20">
    <property type="entry name" value="MFS general substrate transporter like domains"/>
    <property type="match status" value="1"/>
</dbReference>
<feature type="transmembrane region" description="Helical" evidence="6">
    <location>
        <begin position="161"/>
        <end position="189"/>
    </location>
</feature>
<keyword evidence="3 6" id="KW-0812">Transmembrane</keyword>
<feature type="transmembrane region" description="Helical" evidence="6">
    <location>
        <begin position="138"/>
        <end position="155"/>
    </location>
</feature>
<evidence type="ECO:0000313" key="8">
    <source>
        <dbReference type="Proteomes" id="UP001558652"/>
    </source>
</evidence>
<evidence type="ECO:0000313" key="7">
    <source>
        <dbReference type="EMBL" id="KAL1132275.1"/>
    </source>
</evidence>
<comment type="subcellular location">
    <subcellularLocation>
        <location evidence="1">Membrane</location>
        <topology evidence="1">Multi-pass membrane protein</topology>
    </subcellularLocation>
</comment>
<gene>
    <name evidence="7" type="ORF">AAG570_010232</name>
</gene>
<evidence type="ECO:0000256" key="6">
    <source>
        <dbReference type="SAM" id="Phobius"/>
    </source>
</evidence>
<name>A0ABD0YLY0_9HEMI</name>
<dbReference type="EMBL" id="JBFDAA010000005">
    <property type="protein sequence ID" value="KAL1132275.1"/>
    <property type="molecule type" value="Genomic_DNA"/>
</dbReference>
<comment type="caution">
    <text evidence="7">The sequence shown here is derived from an EMBL/GenBank/DDBJ whole genome shotgun (WGS) entry which is preliminary data.</text>
</comment>
<dbReference type="SUPFAM" id="SSF103473">
    <property type="entry name" value="MFS general substrate transporter"/>
    <property type="match status" value="1"/>
</dbReference>
<keyword evidence="4 6" id="KW-1133">Transmembrane helix</keyword>
<evidence type="ECO:0000256" key="2">
    <source>
        <dbReference type="ARBA" id="ARBA00022448"/>
    </source>
</evidence>
<protein>
    <recommendedName>
        <fullName evidence="9">Major facilitator superfamily (MFS) profile domain-containing protein</fullName>
    </recommendedName>
</protein>
<proteinExistence type="predicted"/>
<evidence type="ECO:0000256" key="4">
    <source>
        <dbReference type="ARBA" id="ARBA00022989"/>
    </source>
</evidence>
<dbReference type="InterPro" id="IPR036259">
    <property type="entry name" value="MFS_trans_sf"/>
</dbReference>
<dbReference type="GO" id="GO:0016020">
    <property type="term" value="C:membrane"/>
    <property type="evidence" value="ECO:0007669"/>
    <property type="project" value="UniProtKB-SubCell"/>
</dbReference>
<evidence type="ECO:0008006" key="9">
    <source>
        <dbReference type="Google" id="ProtNLM"/>
    </source>
</evidence>
<evidence type="ECO:0000256" key="5">
    <source>
        <dbReference type="ARBA" id="ARBA00023136"/>
    </source>
</evidence>